<proteinExistence type="predicted"/>
<dbReference type="GeneID" id="5973011"/>
<reference evidence="2" key="1">
    <citation type="journal article" date="2007" name="Plant Cell">
        <title>Dothideomycete-plant interactions illuminated by genome sequencing and EST analysis of the wheat pathogen Stagonospora nodorum.</title>
        <authorList>
            <person name="Hane J.K."/>
            <person name="Lowe R.G."/>
            <person name="Solomon P.S."/>
            <person name="Tan K.C."/>
            <person name="Schoch C.L."/>
            <person name="Spatafora J.W."/>
            <person name="Crous P.W."/>
            <person name="Kodira C."/>
            <person name="Birren B.W."/>
            <person name="Galagan J.E."/>
            <person name="Torriani S.F."/>
            <person name="McDonald B.A."/>
            <person name="Oliver R.P."/>
        </authorList>
    </citation>
    <scope>NUCLEOTIDE SEQUENCE [LARGE SCALE GENOMIC DNA]</scope>
    <source>
        <strain evidence="2">SN15 / ATCC MYA-4574 / FGSC 10173</strain>
    </source>
</reference>
<protein>
    <submittedName>
        <fullName evidence="1">Uncharacterized protein</fullName>
    </submittedName>
</protein>
<evidence type="ECO:0000313" key="2">
    <source>
        <dbReference type="Proteomes" id="UP000001055"/>
    </source>
</evidence>
<evidence type="ECO:0000313" key="1">
    <source>
        <dbReference type="EMBL" id="EAT86802.1"/>
    </source>
</evidence>
<sequence length="55" mass="6051">MALKLDVDFTSQDMEKSHELITHAQCVHIQLARHIVNELSNVEASTPAQPPATAL</sequence>
<name>Q0UR76_PHANO</name>
<organism evidence="1 2">
    <name type="scientific">Phaeosphaeria nodorum (strain SN15 / ATCC MYA-4574 / FGSC 10173)</name>
    <name type="common">Glume blotch fungus</name>
    <name type="synonym">Parastagonospora nodorum</name>
    <dbReference type="NCBI Taxonomy" id="321614"/>
    <lineage>
        <taxon>Eukaryota</taxon>
        <taxon>Fungi</taxon>
        <taxon>Dikarya</taxon>
        <taxon>Ascomycota</taxon>
        <taxon>Pezizomycotina</taxon>
        <taxon>Dothideomycetes</taxon>
        <taxon>Pleosporomycetidae</taxon>
        <taxon>Pleosporales</taxon>
        <taxon>Pleosporineae</taxon>
        <taxon>Phaeosphaeriaceae</taxon>
        <taxon>Parastagonospora</taxon>
    </lineage>
</organism>
<accession>Q0UR76</accession>
<dbReference type="InParanoid" id="Q0UR76"/>
<dbReference type="Proteomes" id="UP000001055">
    <property type="component" value="Unassembled WGS sequence"/>
</dbReference>
<dbReference type="AlphaFoldDB" id="Q0UR76"/>
<gene>
    <name evidence="1" type="ORF">SNOG_05738</name>
</gene>
<dbReference type="KEGG" id="pno:SNOG_05738"/>
<dbReference type="RefSeq" id="XP_001796134.1">
    <property type="nucleotide sequence ID" value="XM_001796082.1"/>
</dbReference>
<dbReference type="EMBL" id="CH445332">
    <property type="protein sequence ID" value="EAT86802.1"/>
    <property type="molecule type" value="Genomic_DNA"/>
</dbReference>